<evidence type="ECO:0000256" key="7">
    <source>
        <dbReference type="ARBA" id="ARBA00022989"/>
    </source>
</evidence>
<keyword evidence="4" id="KW-0337">GPI-anchor biosynthesis</keyword>
<sequence length="470" mass="54431">MKFLYSLVFTILLVFEARSEGPGDFKIRICPSMNYQVHEGEPSTLLNISLATHSPRLHLDHQKYGFLAKYPMEAMNEGKALVNVKSYNLDNGNSQIYVSMCSKDRHSVNSLLTANQGFSFEDPKIFQRMGSTEDKTRFCKKASFETNKSGELQRLFEKDFKFPFQLLSQVEISEGLEIDEYTYIIGKESSAQLVGYSVNLDKSKFAKEAIVTIKKDSWLYFCDGTPHSTYLNMDKNLYEPRILSFNRSIENPGFHKIYQNSLTLKPIMSHDCVLKISEYVSSDIFFDMDELLRLKELSMEFDYPIDIEKPANVSKHHFVSYYLKLEESEGLVSKITQNENGGYDFSWWFPWHLRYQLPDKKTKVLKDQTTFWVRDPDFAYICYNDPRITANNPLGFEEVVNGKLGHKKIWRHMDFSSEHNHHYNVTAPVVPNKEYLMINDTEIITYEALSGAIVLGCMLLIAIISRTKSE</sequence>
<evidence type="ECO:0000256" key="4">
    <source>
        <dbReference type="ARBA" id="ARBA00022502"/>
    </source>
</evidence>
<gene>
    <name evidence="12" type="ORF">ECRASSUSDP1_LOCUS9716</name>
</gene>
<dbReference type="GO" id="GO:0005789">
    <property type="term" value="C:endoplasmic reticulum membrane"/>
    <property type="evidence" value="ECO:0007669"/>
    <property type="project" value="UniProtKB-SubCell"/>
</dbReference>
<dbReference type="AlphaFoldDB" id="A0AAD1X9S9"/>
<comment type="similarity">
    <text evidence="3">Belongs to the PIGX family.</text>
</comment>
<name>A0AAD1X9S9_EUPCR</name>
<keyword evidence="8 10" id="KW-0472">Membrane</keyword>
<evidence type="ECO:0000256" key="5">
    <source>
        <dbReference type="ARBA" id="ARBA00022692"/>
    </source>
</evidence>
<evidence type="ECO:0000256" key="2">
    <source>
        <dbReference type="ARBA" id="ARBA00004687"/>
    </source>
</evidence>
<dbReference type="InterPro" id="IPR040039">
    <property type="entry name" value="PIGX"/>
</dbReference>
<keyword evidence="9" id="KW-0325">Glycoprotein</keyword>
<reference evidence="12" key="1">
    <citation type="submission" date="2023-07" db="EMBL/GenBank/DDBJ databases">
        <authorList>
            <consortium name="AG Swart"/>
            <person name="Singh M."/>
            <person name="Singh A."/>
            <person name="Seah K."/>
            <person name="Emmerich C."/>
        </authorList>
    </citation>
    <scope>NUCLEOTIDE SEQUENCE</scope>
    <source>
        <strain evidence="12">DP1</strain>
    </source>
</reference>
<feature type="transmembrane region" description="Helical" evidence="10">
    <location>
        <begin position="443"/>
        <end position="464"/>
    </location>
</feature>
<comment type="pathway">
    <text evidence="2">Glycolipid biosynthesis; glycosylphosphatidylinositol-anchor biosynthesis.</text>
</comment>
<dbReference type="PANTHER" id="PTHR28650">
    <property type="entry name" value="PHOSPHATIDYLINOSITOL-GLYCAN BIOSYNTHESIS CLASS X PROTEIN"/>
    <property type="match status" value="1"/>
</dbReference>
<dbReference type="GO" id="GO:0006506">
    <property type="term" value="P:GPI anchor biosynthetic process"/>
    <property type="evidence" value="ECO:0007669"/>
    <property type="project" value="UniProtKB-KW"/>
</dbReference>
<evidence type="ECO:0000256" key="1">
    <source>
        <dbReference type="ARBA" id="ARBA00004389"/>
    </source>
</evidence>
<evidence type="ECO:0000313" key="13">
    <source>
        <dbReference type="Proteomes" id="UP001295684"/>
    </source>
</evidence>
<keyword evidence="5 10" id="KW-0812">Transmembrane</keyword>
<dbReference type="Pfam" id="PF08320">
    <property type="entry name" value="PIG-X"/>
    <property type="match status" value="1"/>
</dbReference>
<keyword evidence="7 10" id="KW-1133">Transmembrane helix</keyword>
<evidence type="ECO:0000256" key="3">
    <source>
        <dbReference type="ARBA" id="ARBA00010345"/>
    </source>
</evidence>
<evidence type="ECO:0000256" key="8">
    <source>
        <dbReference type="ARBA" id="ARBA00023136"/>
    </source>
</evidence>
<dbReference type="PANTHER" id="PTHR28650:SF1">
    <property type="entry name" value="PHOSPHATIDYLINOSITOL-GLYCAN BIOSYNTHESIS CLASS X PROTEIN"/>
    <property type="match status" value="1"/>
</dbReference>
<feature type="signal peptide" evidence="11">
    <location>
        <begin position="1"/>
        <end position="19"/>
    </location>
</feature>
<feature type="chain" id="PRO_5041970030" description="Protein PBN1" evidence="11">
    <location>
        <begin position="20"/>
        <end position="470"/>
    </location>
</feature>
<organism evidence="12 13">
    <name type="scientific">Euplotes crassus</name>
    <dbReference type="NCBI Taxonomy" id="5936"/>
    <lineage>
        <taxon>Eukaryota</taxon>
        <taxon>Sar</taxon>
        <taxon>Alveolata</taxon>
        <taxon>Ciliophora</taxon>
        <taxon>Intramacronucleata</taxon>
        <taxon>Spirotrichea</taxon>
        <taxon>Hypotrichia</taxon>
        <taxon>Euplotida</taxon>
        <taxon>Euplotidae</taxon>
        <taxon>Moneuplotes</taxon>
    </lineage>
</organism>
<keyword evidence="13" id="KW-1185">Reference proteome</keyword>
<comment type="caution">
    <text evidence="12">The sequence shown here is derived from an EMBL/GenBank/DDBJ whole genome shotgun (WGS) entry which is preliminary data.</text>
</comment>
<keyword evidence="11" id="KW-0732">Signal</keyword>
<dbReference type="Proteomes" id="UP001295684">
    <property type="component" value="Unassembled WGS sequence"/>
</dbReference>
<protein>
    <recommendedName>
        <fullName evidence="14">Protein PBN1</fullName>
    </recommendedName>
</protein>
<accession>A0AAD1X9S9</accession>
<dbReference type="InterPro" id="IPR013233">
    <property type="entry name" value="PIG-X/PBN1"/>
</dbReference>
<evidence type="ECO:0008006" key="14">
    <source>
        <dbReference type="Google" id="ProtNLM"/>
    </source>
</evidence>
<dbReference type="EMBL" id="CAMPGE010009557">
    <property type="protein sequence ID" value="CAI2368424.1"/>
    <property type="molecule type" value="Genomic_DNA"/>
</dbReference>
<evidence type="ECO:0000256" key="11">
    <source>
        <dbReference type="SAM" id="SignalP"/>
    </source>
</evidence>
<evidence type="ECO:0000313" key="12">
    <source>
        <dbReference type="EMBL" id="CAI2368424.1"/>
    </source>
</evidence>
<evidence type="ECO:0000256" key="6">
    <source>
        <dbReference type="ARBA" id="ARBA00022824"/>
    </source>
</evidence>
<keyword evidence="6" id="KW-0256">Endoplasmic reticulum</keyword>
<proteinExistence type="inferred from homology"/>
<comment type="subcellular location">
    <subcellularLocation>
        <location evidence="1">Endoplasmic reticulum membrane</location>
        <topology evidence="1">Single-pass membrane protein</topology>
    </subcellularLocation>
</comment>
<evidence type="ECO:0000256" key="10">
    <source>
        <dbReference type="SAM" id="Phobius"/>
    </source>
</evidence>
<evidence type="ECO:0000256" key="9">
    <source>
        <dbReference type="ARBA" id="ARBA00023180"/>
    </source>
</evidence>